<name>A0A565AZQ1_9BRAS</name>
<dbReference type="EMBL" id="CABITT030000002">
    <property type="protein sequence ID" value="VVA94344.1"/>
    <property type="molecule type" value="Genomic_DNA"/>
</dbReference>
<evidence type="ECO:0000313" key="1">
    <source>
        <dbReference type="EMBL" id="VVA94344.1"/>
    </source>
</evidence>
<proteinExistence type="predicted"/>
<organism evidence="1 2">
    <name type="scientific">Arabis nemorensis</name>
    <dbReference type="NCBI Taxonomy" id="586526"/>
    <lineage>
        <taxon>Eukaryota</taxon>
        <taxon>Viridiplantae</taxon>
        <taxon>Streptophyta</taxon>
        <taxon>Embryophyta</taxon>
        <taxon>Tracheophyta</taxon>
        <taxon>Spermatophyta</taxon>
        <taxon>Magnoliopsida</taxon>
        <taxon>eudicotyledons</taxon>
        <taxon>Gunneridae</taxon>
        <taxon>Pentapetalae</taxon>
        <taxon>rosids</taxon>
        <taxon>malvids</taxon>
        <taxon>Brassicales</taxon>
        <taxon>Brassicaceae</taxon>
        <taxon>Arabideae</taxon>
        <taxon>Arabis</taxon>
    </lineage>
</organism>
<accession>A0A565AZQ1</accession>
<dbReference type="Proteomes" id="UP000489600">
    <property type="component" value="Unassembled WGS sequence"/>
</dbReference>
<keyword evidence="2" id="KW-1185">Reference proteome</keyword>
<sequence>MVPSRGQAALLTEAYYWKKAWRKEEIKVKMLVGEERKLSQWLVEHPYLNKSSSM</sequence>
<gene>
    <name evidence="1" type="ORF">ANE_LOCUS4789</name>
</gene>
<comment type="caution">
    <text evidence="1">The sequence shown here is derived from an EMBL/GenBank/DDBJ whole genome shotgun (WGS) entry which is preliminary data.</text>
</comment>
<dbReference type="AlphaFoldDB" id="A0A565AZQ1"/>
<dbReference type="OrthoDB" id="447756at2759"/>
<evidence type="ECO:0000313" key="2">
    <source>
        <dbReference type="Proteomes" id="UP000489600"/>
    </source>
</evidence>
<protein>
    <submittedName>
        <fullName evidence="1">Uncharacterized protein</fullName>
    </submittedName>
</protein>
<reference evidence="1" key="1">
    <citation type="submission" date="2019-07" db="EMBL/GenBank/DDBJ databases">
        <authorList>
            <person name="Dittberner H."/>
        </authorList>
    </citation>
    <scope>NUCLEOTIDE SEQUENCE [LARGE SCALE GENOMIC DNA]</scope>
</reference>